<dbReference type="PROSITE" id="PS51867">
    <property type="entry name" value="ZF_RING_GID"/>
    <property type="match status" value="1"/>
</dbReference>
<keyword evidence="6 10" id="KW-0863">Zinc-finger</keyword>
<dbReference type="SMART" id="SM00757">
    <property type="entry name" value="CRA"/>
    <property type="match status" value="1"/>
</dbReference>
<sequence>MGDVKSLEHPTLKVPYEVLNKKFRTAQKNIDREVSHVQSSGNEFEKCLQKPTVSVGDVTQAIGNMVEKLTILKRKADESLQHEIDAARVIKRRVDHLKEVENIPAGAKPLWQKKRLDRMIVEFFLRKGYYNSALKLAKHSDIEDLTNIDLFLTSKEVEESLMMNDTSACLAWCHDNKSKLRKMKSCLEFNVHKQEFIELVRQNNRLEAVRHARKYFSNVDSSQIQDIQKVMGLLAFPADTQILPYKELFDPGRWHTLVLQFREENFKLHQLNTTSVFTAALHAGLSSLKTPYCYKRERDGKPTDCPVCSKHLNEIAKPLPYAHCANSRLICAISGCSLNEHNPPMILPNGYVYGFSALAMMASENDGRVVCPKTKQIFHLDDAQKVFVM</sequence>
<evidence type="ECO:0000313" key="13">
    <source>
        <dbReference type="EMBL" id="ESO95172.1"/>
    </source>
</evidence>
<dbReference type="STRING" id="225164.V4AE65"/>
<dbReference type="SMART" id="SM00667">
    <property type="entry name" value="LisH"/>
    <property type="match status" value="1"/>
</dbReference>
<evidence type="ECO:0000256" key="3">
    <source>
        <dbReference type="ARBA" id="ARBA00014384"/>
    </source>
</evidence>
<dbReference type="PROSITE" id="PS50897">
    <property type="entry name" value="CTLH"/>
    <property type="match status" value="1"/>
</dbReference>
<evidence type="ECO:0000256" key="4">
    <source>
        <dbReference type="ARBA" id="ARBA00022490"/>
    </source>
</evidence>
<dbReference type="GO" id="GO:0005737">
    <property type="term" value="C:cytoplasm"/>
    <property type="evidence" value="ECO:0007669"/>
    <property type="project" value="UniProtKB-SubCell"/>
</dbReference>
<evidence type="ECO:0000256" key="1">
    <source>
        <dbReference type="ARBA" id="ARBA00004109"/>
    </source>
</evidence>
<feature type="domain" description="RING-Gid-type" evidence="12">
    <location>
        <begin position="305"/>
        <end position="374"/>
    </location>
</feature>
<evidence type="ECO:0000259" key="12">
    <source>
        <dbReference type="PROSITE" id="PS51867"/>
    </source>
</evidence>
<keyword evidence="4" id="KW-0963">Cytoplasm</keyword>
<evidence type="ECO:0000256" key="7">
    <source>
        <dbReference type="ARBA" id="ARBA00022833"/>
    </source>
</evidence>
<dbReference type="KEGG" id="lgi:LOTGIDRAFT_117625"/>
<name>V4AE65_LOTGI</name>
<dbReference type="AlphaFoldDB" id="V4AE65"/>
<dbReference type="RefSeq" id="XP_009054359.1">
    <property type="nucleotide sequence ID" value="XM_009056111.1"/>
</dbReference>
<dbReference type="GO" id="GO:0043249">
    <property type="term" value="P:erythrocyte maturation"/>
    <property type="evidence" value="ECO:0007669"/>
    <property type="project" value="UniProtKB-KW"/>
</dbReference>
<dbReference type="OrthoDB" id="1933455at2759"/>
<dbReference type="Proteomes" id="UP000030746">
    <property type="component" value="Unassembled WGS sequence"/>
</dbReference>
<evidence type="ECO:0000256" key="10">
    <source>
        <dbReference type="PROSITE-ProRule" id="PRU01215"/>
    </source>
</evidence>
<protein>
    <recommendedName>
        <fullName evidence="3">E3 ubiquitin-protein transferase MAEA</fullName>
    </recommendedName>
    <alternativeName>
        <fullName evidence="9">Macrophage erythroblast attacher</fullName>
    </alternativeName>
</protein>
<evidence type="ECO:0000256" key="5">
    <source>
        <dbReference type="ARBA" id="ARBA00022723"/>
    </source>
</evidence>
<dbReference type="SUPFAM" id="SSF57850">
    <property type="entry name" value="RING/U-box"/>
    <property type="match status" value="1"/>
</dbReference>
<gene>
    <name evidence="13" type="ORF">LOTGIDRAFT_117625</name>
</gene>
<keyword evidence="8" id="KW-0265">Erythrocyte maturation</keyword>
<dbReference type="GO" id="GO:0034657">
    <property type="term" value="C:GID complex"/>
    <property type="evidence" value="ECO:0007669"/>
    <property type="project" value="TreeGrafter"/>
</dbReference>
<keyword evidence="7" id="KW-0862">Zinc</keyword>
<evidence type="ECO:0000256" key="9">
    <source>
        <dbReference type="ARBA" id="ARBA00029678"/>
    </source>
</evidence>
<dbReference type="Pfam" id="PF10607">
    <property type="entry name" value="CTLH"/>
    <property type="match status" value="1"/>
</dbReference>
<dbReference type="InterPro" id="IPR044063">
    <property type="entry name" value="ZF_RING_GID"/>
</dbReference>
<evidence type="ECO:0000256" key="2">
    <source>
        <dbReference type="ARBA" id="ARBA00004496"/>
    </source>
</evidence>
<dbReference type="GO" id="GO:0008270">
    <property type="term" value="F:zinc ion binding"/>
    <property type="evidence" value="ECO:0007669"/>
    <property type="project" value="UniProtKB-KW"/>
</dbReference>
<dbReference type="GO" id="GO:0043161">
    <property type="term" value="P:proteasome-mediated ubiquitin-dependent protein catabolic process"/>
    <property type="evidence" value="ECO:0007669"/>
    <property type="project" value="InterPro"/>
</dbReference>
<proteinExistence type="predicted"/>
<dbReference type="EMBL" id="KB201701">
    <property type="protein sequence ID" value="ESO95172.1"/>
    <property type="molecule type" value="Genomic_DNA"/>
</dbReference>
<accession>V4AE65</accession>
<evidence type="ECO:0000259" key="11">
    <source>
        <dbReference type="PROSITE" id="PS50897"/>
    </source>
</evidence>
<evidence type="ECO:0000313" key="14">
    <source>
        <dbReference type="Proteomes" id="UP000030746"/>
    </source>
</evidence>
<comment type="subcellular location">
    <subcellularLocation>
        <location evidence="2">Cytoplasm</location>
    </subcellularLocation>
    <subcellularLocation>
        <location evidence="1">Nucleus matrix</location>
    </subcellularLocation>
</comment>
<dbReference type="OMA" id="ANHETAR"/>
<dbReference type="PROSITE" id="PS50896">
    <property type="entry name" value="LISH"/>
    <property type="match status" value="1"/>
</dbReference>
<dbReference type="CTD" id="20231519"/>
<dbReference type="InterPro" id="IPR024964">
    <property type="entry name" value="CTLH/CRA"/>
</dbReference>
<reference evidence="13 14" key="1">
    <citation type="journal article" date="2013" name="Nature">
        <title>Insights into bilaterian evolution from three spiralian genomes.</title>
        <authorList>
            <person name="Simakov O."/>
            <person name="Marletaz F."/>
            <person name="Cho S.J."/>
            <person name="Edsinger-Gonzales E."/>
            <person name="Havlak P."/>
            <person name="Hellsten U."/>
            <person name="Kuo D.H."/>
            <person name="Larsson T."/>
            <person name="Lv J."/>
            <person name="Arendt D."/>
            <person name="Savage R."/>
            <person name="Osoegawa K."/>
            <person name="de Jong P."/>
            <person name="Grimwood J."/>
            <person name="Chapman J.A."/>
            <person name="Shapiro H."/>
            <person name="Aerts A."/>
            <person name="Otillar R.P."/>
            <person name="Terry A.Y."/>
            <person name="Boore J.L."/>
            <person name="Grigoriev I.V."/>
            <person name="Lindberg D.R."/>
            <person name="Seaver E.C."/>
            <person name="Weisblat D.A."/>
            <person name="Putnam N.H."/>
            <person name="Rokhsar D.S."/>
        </authorList>
    </citation>
    <scope>NUCLEOTIDE SEQUENCE [LARGE SCALE GENOMIC DNA]</scope>
</reference>
<dbReference type="InterPro" id="IPR045098">
    <property type="entry name" value="Fyv10_fam"/>
</dbReference>
<organism evidence="13 14">
    <name type="scientific">Lottia gigantea</name>
    <name type="common">Giant owl limpet</name>
    <dbReference type="NCBI Taxonomy" id="225164"/>
    <lineage>
        <taxon>Eukaryota</taxon>
        <taxon>Metazoa</taxon>
        <taxon>Spiralia</taxon>
        <taxon>Lophotrochozoa</taxon>
        <taxon>Mollusca</taxon>
        <taxon>Gastropoda</taxon>
        <taxon>Patellogastropoda</taxon>
        <taxon>Lottioidea</taxon>
        <taxon>Lottiidae</taxon>
        <taxon>Lottia</taxon>
    </lineage>
</organism>
<dbReference type="PANTHER" id="PTHR12170:SF2">
    <property type="entry name" value="E3 UBIQUITIN-PROTEIN TRANSFERASE MAEA"/>
    <property type="match status" value="1"/>
</dbReference>
<dbReference type="PANTHER" id="PTHR12170">
    <property type="entry name" value="MACROPHAGE ERYTHROBLAST ATTACHER-RELATED"/>
    <property type="match status" value="1"/>
</dbReference>
<keyword evidence="14" id="KW-1185">Reference proteome</keyword>
<dbReference type="GeneID" id="20231519"/>
<dbReference type="GO" id="GO:0061630">
    <property type="term" value="F:ubiquitin protein ligase activity"/>
    <property type="evidence" value="ECO:0007669"/>
    <property type="project" value="InterPro"/>
</dbReference>
<dbReference type="InterPro" id="IPR013144">
    <property type="entry name" value="CRA_dom"/>
</dbReference>
<evidence type="ECO:0000256" key="8">
    <source>
        <dbReference type="ARBA" id="ARBA00023057"/>
    </source>
</evidence>
<feature type="zinc finger region" description="RING-Gid-type" evidence="10">
    <location>
        <begin position="305"/>
        <end position="374"/>
    </location>
</feature>
<dbReference type="HOGENOM" id="CLU_027445_0_1_1"/>
<keyword evidence="5" id="KW-0479">Metal-binding</keyword>
<dbReference type="SMART" id="SM00668">
    <property type="entry name" value="CTLH"/>
    <property type="match status" value="1"/>
</dbReference>
<dbReference type="CDD" id="cd16659">
    <property type="entry name" value="RING-Ubox_Emp"/>
    <property type="match status" value="1"/>
</dbReference>
<dbReference type="InterPro" id="IPR006594">
    <property type="entry name" value="LisH"/>
</dbReference>
<feature type="domain" description="CTLH" evidence="11">
    <location>
        <begin position="151"/>
        <end position="207"/>
    </location>
</feature>
<evidence type="ECO:0000256" key="6">
    <source>
        <dbReference type="ARBA" id="ARBA00022771"/>
    </source>
</evidence>
<dbReference type="InterPro" id="IPR006595">
    <property type="entry name" value="CTLH_C"/>
</dbReference>
<dbReference type="GO" id="GO:0016363">
    <property type="term" value="C:nuclear matrix"/>
    <property type="evidence" value="ECO:0007669"/>
    <property type="project" value="UniProtKB-SubCell"/>
</dbReference>